<evidence type="ECO:0000313" key="2">
    <source>
        <dbReference type="Proteomes" id="UP000033841"/>
    </source>
</evidence>
<proteinExistence type="predicted"/>
<dbReference type="Proteomes" id="UP000033841">
    <property type="component" value="Unassembled WGS sequence"/>
</dbReference>
<evidence type="ECO:0000313" key="1">
    <source>
        <dbReference type="EMBL" id="KKQ90626.1"/>
    </source>
</evidence>
<protein>
    <submittedName>
        <fullName evidence="1">Uncharacterized protein</fullName>
    </submittedName>
</protein>
<comment type="caution">
    <text evidence="1">The sequence shown here is derived from an EMBL/GenBank/DDBJ whole genome shotgun (WGS) entry which is preliminary data.</text>
</comment>
<dbReference type="EMBL" id="LBVR01000033">
    <property type="protein sequence ID" value="KKQ90626.1"/>
    <property type="molecule type" value="Genomic_DNA"/>
</dbReference>
<accession>A0A0G0PMX8</accession>
<organism evidence="1 2">
    <name type="scientific">Candidatus Shapirobacteria bacterium GW2011_GWE1_38_92</name>
    <dbReference type="NCBI Taxonomy" id="1618489"/>
    <lineage>
        <taxon>Bacteria</taxon>
        <taxon>Candidatus Shapironibacteriota</taxon>
    </lineage>
</organism>
<gene>
    <name evidence="1" type="ORF">UT14_C0033G0016</name>
</gene>
<dbReference type="AlphaFoldDB" id="A0A0G0PMX8"/>
<reference evidence="1 2" key="1">
    <citation type="journal article" date="2015" name="Nature">
        <title>rRNA introns, odd ribosomes, and small enigmatic genomes across a large radiation of phyla.</title>
        <authorList>
            <person name="Brown C.T."/>
            <person name="Hug L.A."/>
            <person name="Thomas B.C."/>
            <person name="Sharon I."/>
            <person name="Castelle C.J."/>
            <person name="Singh A."/>
            <person name="Wilkins M.J."/>
            <person name="Williams K.H."/>
            <person name="Banfield J.F."/>
        </authorList>
    </citation>
    <scope>NUCLEOTIDE SEQUENCE [LARGE SCALE GENOMIC DNA]</scope>
</reference>
<sequence>MDIESGVGGFNVIILDGDFAGGEGAGDEGRAELCLAMDGEIGADDHIISEAKIAMDGGGVGFDTGVPGLGSGLGIGDGFGSGGGGGSGGSEKITDFGAEGTDFVRHDLAERSVFGDDIVGVDGVKGSLGSANTVGIDGVGGESAGDV</sequence>
<name>A0A0G0PMX8_9BACT</name>